<name>A0AAN6WG53_9PEZI</name>
<keyword evidence="3" id="KW-1185">Reference proteome</keyword>
<comment type="caution">
    <text evidence="2">The sequence shown here is derived from an EMBL/GenBank/DDBJ whole genome shotgun (WGS) entry which is preliminary data.</text>
</comment>
<dbReference type="EMBL" id="MU866086">
    <property type="protein sequence ID" value="KAK4181444.1"/>
    <property type="molecule type" value="Genomic_DNA"/>
</dbReference>
<sequence>MAAQVSSSRTSELPRMPTAAGQLPRSRRGELTQLREAVAITLAFLSTSDRNEIESLIRKAKTWANRYYKGYQYSSKPSAALLDQFPHIFDLNTEGLARLQAKMTVNSTMPEPPSGDLREFRRWERKAVPTEAFPKFCEPTLASEEALDEVLNVHPRRSPRTRIKQAIQVGTAELRDTGFVDFLPEFLGQLARGSVDARIPFASTPEPAQLEARLEGATEQQDPMDVFAELRETQQRRHGRRVILPGGRPFRLPGDETEDGAIDAGSNIVVGQYQDAHDSGDETDASTSTTASLRANRKRKLNAGFAESSFQPNKIRLQYTRPAVSLCNQYKKMLAEYAQQHPGSSANDALADLEHKMPIPERSPSPELSDRENSVAQIRVIKIKIPEGWSSTESSRAGSPAAPSPPKMIVLVDPRSRSPSPTAATARPSPSPSQIIKLRNPRPRTASPADPLGRSLTPSRVTKIKAVNSRQTSPVRSPSRSATPGRATRIKVINKKASPGPQTRDASPVSPGASSPSGSTSSSNLEITRPGSSCSNTSLDSTWSTGSKVTRIKAIGKKRPPSPQHVSESVLRPSSSCSDGSGKKITFKIVKRPKVTSVGEIDMRSSKKKLFMDELDVALNGM</sequence>
<evidence type="ECO:0000256" key="1">
    <source>
        <dbReference type="SAM" id="MobiDB-lite"/>
    </source>
</evidence>
<feature type="region of interest" description="Disordered" evidence="1">
    <location>
        <begin position="389"/>
        <end position="582"/>
    </location>
</feature>
<feature type="compositionally biased region" description="Low complexity" evidence="1">
    <location>
        <begin position="506"/>
        <end position="523"/>
    </location>
</feature>
<protein>
    <submittedName>
        <fullName evidence="2">Uncharacterized protein</fullName>
    </submittedName>
</protein>
<dbReference type="Proteomes" id="UP001302321">
    <property type="component" value="Unassembled WGS sequence"/>
</dbReference>
<proteinExistence type="predicted"/>
<gene>
    <name evidence="2" type="ORF">QBC36DRAFT_83053</name>
</gene>
<feature type="compositionally biased region" description="Low complexity" evidence="1">
    <location>
        <begin position="417"/>
        <end position="428"/>
    </location>
</feature>
<evidence type="ECO:0000313" key="3">
    <source>
        <dbReference type="Proteomes" id="UP001302321"/>
    </source>
</evidence>
<feature type="compositionally biased region" description="Basic residues" evidence="1">
    <location>
        <begin position="550"/>
        <end position="560"/>
    </location>
</feature>
<feature type="compositionally biased region" description="Polar residues" evidence="1">
    <location>
        <begin position="524"/>
        <end position="548"/>
    </location>
</feature>
<accession>A0AAN6WG53</accession>
<organism evidence="2 3">
    <name type="scientific">Triangularia setosa</name>
    <dbReference type="NCBI Taxonomy" id="2587417"/>
    <lineage>
        <taxon>Eukaryota</taxon>
        <taxon>Fungi</taxon>
        <taxon>Dikarya</taxon>
        <taxon>Ascomycota</taxon>
        <taxon>Pezizomycotina</taxon>
        <taxon>Sordariomycetes</taxon>
        <taxon>Sordariomycetidae</taxon>
        <taxon>Sordariales</taxon>
        <taxon>Podosporaceae</taxon>
        <taxon>Triangularia</taxon>
    </lineage>
</organism>
<dbReference type="AlphaFoldDB" id="A0AAN6WG53"/>
<feature type="region of interest" description="Disordered" evidence="1">
    <location>
        <begin position="276"/>
        <end position="295"/>
    </location>
</feature>
<feature type="region of interest" description="Disordered" evidence="1">
    <location>
        <begin position="1"/>
        <end position="28"/>
    </location>
</feature>
<evidence type="ECO:0000313" key="2">
    <source>
        <dbReference type="EMBL" id="KAK4181444.1"/>
    </source>
</evidence>
<reference evidence="2" key="2">
    <citation type="submission" date="2023-05" db="EMBL/GenBank/DDBJ databases">
        <authorList>
            <consortium name="Lawrence Berkeley National Laboratory"/>
            <person name="Steindorff A."/>
            <person name="Hensen N."/>
            <person name="Bonometti L."/>
            <person name="Westerberg I."/>
            <person name="Brannstrom I.O."/>
            <person name="Guillou S."/>
            <person name="Cros-Aarteil S."/>
            <person name="Calhoun S."/>
            <person name="Haridas S."/>
            <person name="Kuo A."/>
            <person name="Mondo S."/>
            <person name="Pangilinan J."/>
            <person name="Riley R."/>
            <person name="Labutti K."/>
            <person name="Andreopoulos B."/>
            <person name="Lipzen A."/>
            <person name="Chen C."/>
            <person name="Yanf M."/>
            <person name="Daum C."/>
            <person name="Ng V."/>
            <person name="Clum A."/>
            <person name="Ohm R."/>
            <person name="Martin F."/>
            <person name="Silar P."/>
            <person name="Natvig D."/>
            <person name="Lalanne C."/>
            <person name="Gautier V."/>
            <person name="Ament-Velasquez S.L."/>
            <person name="Kruys A."/>
            <person name="Hutchinson M.I."/>
            <person name="Powell A.J."/>
            <person name="Barry K."/>
            <person name="Miller A.N."/>
            <person name="Grigoriev I.V."/>
            <person name="Debuchy R."/>
            <person name="Gladieux P."/>
            <person name="Thoren M.H."/>
            <person name="Johannesson H."/>
        </authorList>
    </citation>
    <scope>NUCLEOTIDE SEQUENCE</scope>
    <source>
        <strain evidence="2">CBS 892.96</strain>
    </source>
</reference>
<feature type="compositionally biased region" description="Polar residues" evidence="1">
    <location>
        <begin position="1"/>
        <end position="11"/>
    </location>
</feature>
<feature type="compositionally biased region" description="Polar residues" evidence="1">
    <location>
        <begin position="468"/>
        <end position="482"/>
    </location>
</feature>
<reference evidence="2" key="1">
    <citation type="journal article" date="2023" name="Mol. Phylogenet. Evol.">
        <title>Genome-scale phylogeny and comparative genomics of the fungal order Sordariales.</title>
        <authorList>
            <person name="Hensen N."/>
            <person name="Bonometti L."/>
            <person name="Westerberg I."/>
            <person name="Brannstrom I.O."/>
            <person name="Guillou S."/>
            <person name="Cros-Aarteil S."/>
            <person name="Calhoun S."/>
            <person name="Haridas S."/>
            <person name="Kuo A."/>
            <person name="Mondo S."/>
            <person name="Pangilinan J."/>
            <person name="Riley R."/>
            <person name="LaButti K."/>
            <person name="Andreopoulos B."/>
            <person name="Lipzen A."/>
            <person name="Chen C."/>
            <person name="Yan M."/>
            <person name="Daum C."/>
            <person name="Ng V."/>
            <person name="Clum A."/>
            <person name="Steindorff A."/>
            <person name="Ohm R.A."/>
            <person name="Martin F."/>
            <person name="Silar P."/>
            <person name="Natvig D.O."/>
            <person name="Lalanne C."/>
            <person name="Gautier V."/>
            <person name="Ament-Velasquez S.L."/>
            <person name="Kruys A."/>
            <person name="Hutchinson M.I."/>
            <person name="Powell A.J."/>
            <person name="Barry K."/>
            <person name="Miller A.N."/>
            <person name="Grigoriev I.V."/>
            <person name="Debuchy R."/>
            <person name="Gladieux P."/>
            <person name="Hiltunen Thoren M."/>
            <person name="Johannesson H."/>
        </authorList>
    </citation>
    <scope>NUCLEOTIDE SEQUENCE</scope>
    <source>
        <strain evidence="2">CBS 892.96</strain>
    </source>
</reference>
<feature type="compositionally biased region" description="Polar residues" evidence="1">
    <location>
        <begin position="564"/>
        <end position="579"/>
    </location>
</feature>